<dbReference type="Pfam" id="PF14200">
    <property type="entry name" value="RicinB_lectin_2"/>
    <property type="match status" value="2"/>
</dbReference>
<evidence type="ECO:0000256" key="2">
    <source>
        <dbReference type="ARBA" id="ARBA00009865"/>
    </source>
</evidence>
<feature type="signal peptide" evidence="6">
    <location>
        <begin position="1"/>
        <end position="19"/>
    </location>
</feature>
<dbReference type="PANTHER" id="PTHR43301">
    <property type="entry name" value="ARABINAN ENDO-1,5-ALPHA-L-ARABINOSIDASE"/>
    <property type="match status" value="1"/>
</dbReference>
<dbReference type="InterPro" id="IPR050727">
    <property type="entry name" value="GH43_arabinanases"/>
</dbReference>
<feature type="chain" id="PRO_5045117404" description="Ricin B lectin domain-containing protein" evidence="6">
    <location>
        <begin position="20"/>
        <end position="538"/>
    </location>
</feature>
<comment type="pathway">
    <text evidence="1">Glycan metabolism; L-arabinan degradation.</text>
</comment>
<dbReference type="PROSITE" id="PS50231">
    <property type="entry name" value="RICIN_B_LECTIN"/>
    <property type="match status" value="1"/>
</dbReference>
<dbReference type="EMBL" id="BAABGQ010000005">
    <property type="protein sequence ID" value="GAA4499244.1"/>
    <property type="molecule type" value="Genomic_DNA"/>
</dbReference>
<dbReference type="Pfam" id="PF04616">
    <property type="entry name" value="Glyco_hydro_43"/>
    <property type="match status" value="1"/>
</dbReference>
<evidence type="ECO:0000256" key="5">
    <source>
        <dbReference type="RuleBase" id="RU361187"/>
    </source>
</evidence>
<comment type="similarity">
    <text evidence="2 5">Belongs to the glycosyl hydrolase 43 family.</text>
</comment>
<dbReference type="Gene3D" id="2.80.10.50">
    <property type="match status" value="1"/>
</dbReference>
<dbReference type="InterPro" id="IPR000772">
    <property type="entry name" value="Ricin_B_lectin"/>
</dbReference>
<reference evidence="9" key="1">
    <citation type="journal article" date="2019" name="Int. J. Syst. Evol. Microbiol.">
        <title>The Global Catalogue of Microorganisms (GCM) 10K type strain sequencing project: providing services to taxonomists for standard genome sequencing and annotation.</title>
        <authorList>
            <consortium name="The Broad Institute Genomics Platform"/>
            <consortium name="The Broad Institute Genome Sequencing Center for Infectious Disease"/>
            <person name="Wu L."/>
            <person name="Ma J."/>
        </authorList>
    </citation>
    <scope>NUCLEOTIDE SEQUENCE [LARGE SCALE GENOMIC DNA]</scope>
    <source>
        <strain evidence="9">JCM 17841</strain>
    </source>
</reference>
<keyword evidence="9" id="KW-1185">Reference proteome</keyword>
<dbReference type="PANTHER" id="PTHR43301:SF3">
    <property type="entry name" value="ARABINAN ENDO-1,5-ALPHA-L-ARABINOSIDASE A-RELATED"/>
    <property type="match status" value="1"/>
</dbReference>
<evidence type="ECO:0000256" key="4">
    <source>
        <dbReference type="ARBA" id="ARBA00023295"/>
    </source>
</evidence>
<dbReference type="InterPro" id="IPR006710">
    <property type="entry name" value="Glyco_hydro_43"/>
</dbReference>
<gene>
    <name evidence="8" type="ORF">GCM10023172_17650</name>
</gene>
<comment type="caution">
    <text evidence="8">The sequence shown here is derived from an EMBL/GenBank/DDBJ whole genome shotgun (WGS) entry which is preliminary data.</text>
</comment>
<evidence type="ECO:0000256" key="1">
    <source>
        <dbReference type="ARBA" id="ARBA00004834"/>
    </source>
</evidence>
<dbReference type="CDD" id="cd00161">
    <property type="entry name" value="beta-trefoil_Ricin-like"/>
    <property type="match status" value="1"/>
</dbReference>
<proteinExistence type="inferred from homology"/>
<protein>
    <recommendedName>
        <fullName evidence="7">Ricin B lectin domain-containing protein</fullName>
    </recommendedName>
</protein>
<dbReference type="NCBIfam" id="TIGR04183">
    <property type="entry name" value="Por_Secre_tail"/>
    <property type="match status" value="1"/>
</dbReference>
<keyword evidence="3 5" id="KW-0378">Hydrolase</keyword>
<name>A0ABP8Q8A5_9BACT</name>
<dbReference type="CDD" id="cd08998">
    <property type="entry name" value="GH43_Arb43a-like"/>
    <property type="match status" value="1"/>
</dbReference>
<dbReference type="InterPro" id="IPR035992">
    <property type="entry name" value="Ricin_B-like_lectins"/>
</dbReference>
<evidence type="ECO:0000313" key="9">
    <source>
        <dbReference type="Proteomes" id="UP001501243"/>
    </source>
</evidence>
<evidence type="ECO:0000256" key="3">
    <source>
        <dbReference type="ARBA" id="ARBA00022801"/>
    </source>
</evidence>
<accession>A0ABP8Q8A5</accession>
<keyword evidence="4 5" id="KW-0326">Glycosidase</keyword>
<evidence type="ECO:0000259" key="7">
    <source>
        <dbReference type="Pfam" id="PF14200"/>
    </source>
</evidence>
<sequence>MLWLVLTVFSGHAALALQGATGAHDPSTMVKRNGVYHIWTTGDQIYHMTSTDLINWQPAATVFAAGTWPGWVGTYVPGFKGNFWAPECVFMNGQYYLYYSCSLGGRESAIGLATSPDLTTWTDQGMVVYSDQTSPWGSIDPAVFTDAQGKVWMAFGSHLSGNWLVQLDPTTGKRLDTNIKNIAGASPWCENEASYVMQHGGYYYLFYNKGICCAGVTSTYYVQMGRSASPTGPFLDKNGVDLLQGGGSDFLTAKDNYIGPGQVGLFVENGVNYLTYHYYDRSHNGAPTLAIANLSWDAAGWPVATQDWLPAGTYALTNQGSGKAWAAGNCTTAAGQALVQSTATGQPCQQWKLVPQGSGLYKITNVLSNLNADQTGCVEDAGTKLGLQASSALNCQQFRVERAADGTYVLAAFYGNRVVEVPNASSADGQQLGLWDYNGCTCQHWVIQAPGVVTAVRSALAAQVQLFPNPTRGGSFTVQLPAGTRATLTVADLNGRLVYRRELTGGGPGEVPAGLGAGTYVVQVATATEVATRKLVVL</sequence>
<evidence type="ECO:0000313" key="8">
    <source>
        <dbReference type="EMBL" id="GAA4499244.1"/>
    </source>
</evidence>
<dbReference type="SUPFAM" id="SSF50370">
    <property type="entry name" value="Ricin B-like lectins"/>
    <property type="match status" value="1"/>
</dbReference>
<dbReference type="SUPFAM" id="SSF75005">
    <property type="entry name" value="Arabinanase/levansucrase/invertase"/>
    <property type="match status" value="1"/>
</dbReference>
<evidence type="ECO:0000256" key="6">
    <source>
        <dbReference type="SAM" id="SignalP"/>
    </source>
</evidence>
<dbReference type="Proteomes" id="UP001501243">
    <property type="component" value="Unassembled WGS sequence"/>
</dbReference>
<dbReference type="InterPro" id="IPR023296">
    <property type="entry name" value="Glyco_hydro_beta-prop_sf"/>
</dbReference>
<organism evidence="8 9">
    <name type="scientific">Hymenobacter ginsengisoli</name>
    <dbReference type="NCBI Taxonomy" id="1051626"/>
    <lineage>
        <taxon>Bacteria</taxon>
        <taxon>Pseudomonadati</taxon>
        <taxon>Bacteroidota</taxon>
        <taxon>Cytophagia</taxon>
        <taxon>Cytophagales</taxon>
        <taxon>Hymenobacteraceae</taxon>
        <taxon>Hymenobacter</taxon>
    </lineage>
</organism>
<dbReference type="InterPro" id="IPR026444">
    <property type="entry name" value="Secre_tail"/>
</dbReference>
<feature type="domain" description="Ricin B lectin" evidence="7">
    <location>
        <begin position="394"/>
        <end position="449"/>
    </location>
</feature>
<dbReference type="Gene3D" id="2.115.10.20">
    <property type="entry name" value="Glycosyl hydrolase domain, family 43"/>
    <property type="match status" value="1"/>
</dbReference>
<feature type="domain" description="Ricin B lectin" evidence="7">
    <location>
        <begin position="306"/>
        <end position="386"/>
    </location>
</feature>
<keyword evidence="6" id="KW-0732">Signal</keyword>